<keyword evidence="4" id="KW-1185">Reference proteome</keyword>
<dbReference type="AlphaFoldDB" id="A0A1G6QVE1"/>
<name>A0A1G6QVE1_9BACT</name>
<dbReference type="EMBL" id="FNAC01000010">
    <property type="protein sequence ID" value="SDC95677.1"/>
    <property type="molecule type" value="Genomic_DNA"/>
</dbReference>
<feature type="active site" description="Proton donor/acceptor" evidence="1">
    <location>
        <position position="274"/>
    </location>
</feature>
<dbReference type="PROSITE" id="PS52035">
    <property type="entry name" value="PEPTIDASE_M14"/>
    <property type="match status" value="1"/>
</dbReference>
<dbReference type="GO" id="GO:0004181">
    <property type="term" value="F:metallocarboxypeptidase activity"/>
    <property type="evidence" value="ECO:0007669"/>
    <property type="project" value="InterPro"/>
</dbReference>
<proteinExistence type="inferred from homology"/>
<dbReference type="Gene3D" id="3.40.630.10">
    <property type="entry name" value="Zn peptidases"/>
    <property type="match status" value="1"/>
</dbReference>
<keyword evidence="3" id="KW-0378">Hydrolase</keyword>
<dbReference type="GO" id="GO:0008270">
    <property type="term" value="F:zinc ion binding"/>
    <property type="evidence" value="ECO:0007669"/>
    <property type="project" value="InterPro"/>
</dbReference>
<evidence type="ECO:0000313" key="3">
    <source>
        <dbReference type="EMBL" id="SDC95677.1"/>
    </source>
</evidence>
<reference evidence="4" key="1">
    <citation type="submission" date="2016-10" db="EMBL/GenBank/DDBJ databases">
        <authorList>
            <person name="Varghese N."/>
            <person name="Submissions S."/>
        </authorList>
    </citation>
    <scope>NUCLEOTIDE SEQUENCE [LARGE SCALE GENOMIC DNA]</scope>
    <source>
        <strain evidence="4">DSM 23095</strain>
    </source>
</reference>
<dbReference type="InterPro" id="IPR000834">
    <property type="entry name" value="Peptidase_M14"/>
</dbReference>
<dbReference type="GO" id="GO:0006508">
    <property type="term" value="P:proteolysis"/>
    <property type="evidence" value="ECO:0007669"/>
    <property type="project" value="InterPro"/>
</dbReference>
<evidence type="ECO:0000256" key="1">
    <source>
        <dbReference type="PROSITE-ProRule" id="PRU01379"/>
    </source>
</evidence>
<organism evidence="3 4">
    <name type="scientific">Algoriphagus faecimaris</name>
    <dbReference type="NCBI Taxonomy" id="686796"/>
    <lineage>
        <taxon>Bacteria</taxon>
        <taxon>Pseudomonadati</taxon>
        <taxon>Bacteroidota</taxon>
        <taxon>Cytophagia</taxon>
        <taxon>Cytophagales</taxon>
        <taxon>Cyclobacteriaceae</taxon>
        <taxon>Algoriphagus</taxon>
    </lineage>
</organism>
<dbReference type="SUPFAM" id="SSF53187">
    <property type="entry name" value="Zn-dependent exopeptidases"/>
    <property type="match status" value="1"/>
</dbReference>
<keyword evidence="3" id="KW-0645">Protease</keyword>
<evidence type="ECO:0000313" key="4">
    <source>
        <dbReference type="Proteomes" id="UP000199060"/>
    </source>
</evidence>
<sequence>MLSFTFFHLAKNQNMKIINRNQISLFLLFLFFSIGCKTANESENNSFSVDMLENAHEQFLEPAITHRRFTHSDLQPLIEKHQSSFELRTLGSSIEGRSITALYWGEGQTKVMLWSQMHGNESTATMALFDLFNFLEGSGDEYDELRSTLKNQLSIKFIPMINPDGAEAFKRRNALDIDLNRDAISQISPEAVILKNARDEFEPDFGFNLHDQQIYYNVVNTPKQATISVLAPGYNYERDVNDVRERAMQTIVGMNEILQQMIPGQVGKYDDGFEPRAFGDNIQKWGTSTILIESGGYMGDPEKQYIRKLNFMIILNALHQIATKSYETYTTEQYFSIPDNGIQLMDLILNEVEVEVNGKLYPIDIAIRRRESNAGETYFVNGNIEDVGDMQVYFGFEELDATGHRWVEGKVFEEECENLDAIDEAEALELLKQGYLAVKVKSAKENQLHHLPIMVLHSRETFSSGWMTGASPNFFLEKGGELTHAVVNGYLIDLKNPKDQDLMQRIY</sequence>
<comment type="similarity">
    <text evidence="1">Belongs to the peptidase M14 family.</text>
</comment>
<evidence type="ECO:0000259" key="2">
    <source>
        <dbReference type="PROSITE" id="PS52035"/>
    </source>
</evidence>
<protein>
    <submittedName>
        <fullName evidence="3">Zinc carboxypeptidase</fullName>
    </submittedName>
</protein>
<accession>A0A1G6QVE1</accession>
<keyword evidence="3" id="KW-0121">Carboxypeptidase</keyword>
<feature type="domain" description="Peptidase M14" evidence="2">
    <location>
        <begin position="63"/>
        <end position="309"/>
    </location>
</feature>
<dbReference type="Proteomes" id="UP000199060">
    <property type="component" value="Unassembled WGS sequence"/>
</dbReference>
<gene>
    <name evidence="3" type="ORF">SAMN04488104_101081</name>
</gene>
<dbReference type="STRING" id="686796.SAMN04488104_101081"/>
<dbReference type="Pfam" id="PF00246">
    <property type="entry name" value="Peptidase_M14"/>
    <property type="match status" value="1"/>
</dbReference>